<dbReference type="Proteomes" id="UP000604825">
    <property type="component" value="Unassembled WGS sequence"/>
</dbReference>
<accession>A0A811RKL1</accession>
<protein>
    <recommendedName>
        <fullName evidence="2">Myb/SANT-like domain-containing protein</fullName>
    </recommendedName>
</protein>
<feature type="region of interest" description="Disordered" evidence="1">
    <location>
        <begin position="272"/>
        <end position="292"/>
    </location>
</feature>
<dbReference type="InterPro" id="IPR024752">
    <property type="entry name" value="Myb/SANT-like_dom"/>
</dbReference>
<evidence type="ECO:0000313" key="3">
    <source>
        <dbReference type="EMBL" id="CAD6270494.1"/>
    </source>
</evidence>
<dbReference type="PANTHER" id="PTHR47072">
    <property type="match status" value="1"/>
</dbReference>
<dbReference type="OrthoDB" id="683390at2759"/>
<evidence type="ECO:0000313" key="4">
    <source>
        <dbReference type="Proteomes" id="UP000604825"/>
    </source>
</evidence>
<reference evidence="3" key="1">
    <citation type="submission" date="2020-10" db="EMBL/GenBank/DDBJ databases">
        <authorList>
            <person name="Han B."/>
            <person name="Lu T."/>
            <person name="Zhao Q."/>
            <person name="Huang X."/>
            <person name="Zhao Y."/>
        </authorList>
    </citation>
    <scope>NUCLEOTIDE SEQUENCE</scope>
</reference>
<comment type="caution">
    <text evidence="3">The sequence shown here is derived from an EMBL/GenBank/DDBJ whole genome shotgun (WGS) entry which is preliminary data.</text>
</comment>
<evidence type="ECO:0000256" key="1">
    <source>
        <dbReference type="SAM" id="MobiDB-lite"/>
    </source>
</evidence>
<keyword evidence="4" id="KW-1185">Reference proteome</keyword>
<evidence type="ECO:0000259" key="2">
    <source>
        <dbReference type="Pfam" id="PF12776"/>
    </source>
</evidence>
<dbReference type="Pfam" id="PF12776">
    <property type="entry name" value="Myb_DNA-bind_3"/>
    <property type="match status" value="1"/>
</dbReference>
<feature type="domain" description="Myb/SANT-like" evidence="2">
    <location>
        <begin position="86"/>
        <end position="179"/>
    </location>
</feature>
<dbReference type="PANTHER" id="PTHR47072:SF4">
    <property type="entry name" value="MYB_SANT-LIKE DOMAIN-CONTAINING PROTEIN"/>
    <property type="match status" value="1"/>
</dbReference>
<feature type="region of interest" description="Disordered" evidence="1">
    <location>
        <begin position="1"/>
        <end position="63"/>
    </location>
</feature>
<gene>
    <name evidence="3" type="ORF">NCGR_LOCUS53786</name>
</gene>
<dbReference type="EMBL" id="CAJGYO010000015">
    <property type="protein sequence ID" value="CAD6270494.1"/>
    <property type="molecule type" value="Genomic_DNA"/>
</dbReference>
<name>A0A811RKL1_9POAL</name>
<organism evidence="3 4">
    <name type="scientific">Miscanthus lutarioriparius</name>
    <dbReference type="NCBI Taxonomy" id="422564"/>
    <lineage>
        <taxon>Eukaryota</taxon>
        <taxon>Viridiplantae</taxon>
        <taxon>Streptophyta</taxon>
        <taxon>Embryophyta</taxon>
        <taxon>Tracheophyta</taxon>
        <taxon>Spermatophyta</taxon>
        <taxon>Magnoliopsida</taxon>
        <taxon>Liliopsida</taxon>
        <taxon>Poales</taxon>
        <taxon>Poaceae</taxon>
        <taxon>PACMAD clade</taxon>
        <taxon>Panicoideae</taxon>
        <taxon>Andropogonodae</taxon>
        <taxon>Andropogoneae</taxon>
        <taxon>Saccharinae</taxon>
        <taxon>Miscanthus</taxon>
    </lineage>
</organism>
<dbReference type="AlphaFoldDB" id="A0A811RKL1"/>
<sequence length="349" mass="40054">MTGGRVYQIHDRRTRSNTAAGLGSPAAMEEEAKMANQQQRIGPSPRNPPLPASSLPATPSVQGLDVHQSWGSQEIHEPGTSKNRTKWNHQRRLYLIELLKTHDVPRFRTHNAWSKDAWTSIVAQFNQKFSLSFSIGQVKQKEQDMKKEFRTIKDLVAESGFGWDSDRMMVTAPPDVWAAMEARKNKDALFWRDKSFPYYDDLFALYDGVMSEGRSCRGMDHYANKAISPSQVSPDVHLQSPSASIPAPGSFSFDIEEDRDDINWFETLRHSARPSSSTPEAVDGKRDKRQKTKHTITTEHFHEKYLKLKKEEIERLFAIEEKKLDDPFKYQEMHPLCLRGLVSYKLEIC</sequence>
<proteinExistence type="predicted"/>